<dbReference type="Gene3D" id="1.10.3020.10">
    <property type="entry name" value="alpha-amino acid ester hydrolase ( Helical cap domain)"/>
    <property type="match status" value="1"/>
</dbReference>
<reference evidence="3 4" key="1">
    <citation type="journal article" date="2017" name="ISME J.">
        <title>Energy and carbon metabolisms in a deep terrestrial subsurface fluid microbial community.</title>
        <authorList>
            <person name="Momper L."/>
            <person name="Jungbluth S.P."/>
            <person name="Lee M.D."/>
            <person name="Amend J.P."/>
        </authorList>
    </citation>
    <scope>NUCLEOTIDE SEQUENCE [LARGE SCALE GENOMIC DNA]</scope>
    <source>
        <strain evidence="3">SURF_17</strain>
    </source>
</reference>
<evidence type="ECO:0000259" key="2">
    <source>
        <dbReference type="SMART" id="SM00939"/>
    </source>
</evidence>
<dbReference type="GO" id="GO:0008239">
    <property type="term" value="F:dipeptidyl-peptidase activity"/>
    <property type="evidence" value="ECO:0007669"/>
    <property type="project" value="InterPro"/>
</dbReference>
<accession>A0A419ESR8</accession>
<dbReference type="Pfam" id="PF02129">
    <property type="entry name" value="Peptidase_S15"/>
    <property type="match status" value="1"/>
</dbReference>
<dbReference type="InterPro" id="IPR029058">
    <property type="entry name" value="AB_hydrolase_fold"/>
</dbReference>
<sequence>MWKRSAAVLLRKPILAILVLLLAVQPAAGHLGRTQENTKSFFKADLQWVFYSFVDQLHKHFRLPFMKVENGTPDRYARVSVEKNVAIPMRDGVRLYANIYRPKADEKFPAILIRLPYGKDEYYCWMPAVGKFYARKGYACVVQDVRGKFCSEGAFEPLVNEVEDGYDTLDWITKQPWCDGNIGMEGESYYGYTAWAGAASNHPNLKCIAPMNTAMDFYEAIYQDGAFVLQTAGTYPILMNSRTYQNVLRLDPYHLPLIAMDDAAGIPSAYYDQIVSNPMRGDDWERANLYKRCERINIPVLVFANWYDVFLKTTINDWARAKESAAHTALEGKQWMVIGPMDHESTPEHTHKVGKIDIGDKSSRTRWEVKQAFFDYWLKGIENGFDKTPPVRLFVIGDNEWRYENEWPLARTEYTSYYFHSNGSANTVNGDGQLSPQEPNEEPCDTFVYDPADPVPTTLGLDLWFLAAQLQDRPPVGERSDVLVYTSAPLEKGIELTGPISVTLYAASSAVDTDFTATLLDVFPDGYLHLIQEGIVRASYRESDTEPTPIEPDKVYEYDIDLWATSHVVRAGHRLRVEISSSNFDRFARNLNTGKNSGTTSDMLPATQKIYHTPEYPSHITLPIIP</sequence>
<dbReference type="AlphaFoldDB" id="A0A419ESR8"/>
<dbReference type="SUPFAM" id="SSF53474">
    <property type="entry name" value="alpha/beta-Hydrolases"/>
    <property type="match status" value="1"/>
</dbReference>
<protein>
    <submittedName>
        <fullName evidence="3">CocE/NonD family hydrolase</fullName>
    </submittedName>
</protein>
<dbReference type="PANTHER" id="PTHR43056">
    <property type="entry name" value="PEPTIDASE S9 PROLYL OLIGOPEPTIDASE"/>
    <property type="match status" value="1"/>
</dbReference>
<keyword evidence="1 3" id="KW-0378">Hydrolase</keyword>
<dbReference type="Proteomes" id="UP000285961">
    <property type="component" value="Unassembled WGS sequence"/>
</dbReference>
<dbReference type="InterPro" id="IPR050585">
    <property type="entry name" value="Xaa-Pro_dipeptidyl-ppase/CocE"/>
</dbReference>
<organism evidence="3 4">
    <name type="scientific">Candidatus Abyssobacteria bacterium SURF_17</name>
    <dbReference type="NCBI Taxonomy" id="2093361"/>
    <lineage>
        <taxon>Bacteria</taxon>
        <taxon>Pseudomonadati</taxon>
        <taxon>Candidatus Hydrogenedentota</taxon>
        <taxon>Candidatus Abyssobacteria</taxon>
    </lineage>
</organism>
<name>A0A419ESR8_9BACT</name>
<evidence type="ECO:0000313" key="4">
    <source>
        <dbReference type="Proteomes" id="UP000285961"/>
    </source>
</evidence>
<dbReference type="EMBL" id="QZKI01000112">
    <property type="protein sequence ID" value="RJP66709.1"/>
    <property type="molecule type" value="Genomic_DNA"/>
</dbReference>
<dbReference type="InterPro" id="IPR005674">
    <property type="entry name" value="CocE/Ser_esterase"/>
</dbReference>
<dbReference type="Pfam" id="PF08530">
    <property type="entry name" value="PepX_C"/>
    <property type="match status" value="1"/>
</dbReference>
<gene>
    <name evidence="3" type="ORF">C4532_15700</name>
</gene>
<dbReference type="SMART" id="SM00939">
    <property type="entry name" value="PepX_C"/>
    <property type="match status" value="1"/>
</dbReference>
<dbReference type="SUPFAM" id="SSF49785">
    <property type="entry name" value="Galactose-binding domain-like"/>
    <property type="match status" value="1"/>
</dbReference>
<dbReference type="NCBIfam" id="TIGR00976">
    <property type="entry name" value="CocE_NonD"/>
    <property type="match status" value="1"/>
</dbReference>
<feature type="domain" description="Xaa-Pro dipeptidyl-peptidase C-terminal" evidence="2">
    <location>
        <begin position="371"/>
        <end position="621"/>
    </location>
</feature>
<dbReference type="Gene3D" id="3.40.50.1820">
    <property type="entry name" value="alpha/beta hydrolase"/>
    <property type="match status" value="1"/>
</dbReference>
<dbReference type="InterPro" id="IPR008979">
    <property type="entry name" value="Galactose-bd-like_sf"/>
</dbReference>
<dbReference type="Gene3D" id="2.60.120.260">
    <property type="entry name" value="Galactose-binding domain-like"/>
    <property type="match status" value="1"/>
</dbReference>
<evidence type="ECO:0000256" key="1">
    <source>
        <dbReference type="ARBA" id="ARBA00022801"/>
    </source>
</evidence>
<dbReference type="InterPro" id="IPR000383">
    <property type="entry name" value="Xaa-Pro-like_dom"/>
</dbReference>
<dbReference type="PANTHER" id="PTHR43056:SF10">
    <property type="entry name" value="COCE_NOND FAMILY, PUTATIVE (AFU_ORTHOLOGUE AFUA_7G00600)-RELATED"/>
    <property type="match status" value="1"/>
</dbReference>
<comment type="caution">
    <text evidence="3">The sequence shown here is derived from an EMBL/GenBank/DDBJ whole genome shotgun (WGS) entry which is preliminary data.</text>
</comment>
<dbReference type="InterPro" id="IPR013736">
    <property type="entry name" value="Xaa-Pro_dipept_C"/>
</dbReference>
<evidence type="ECO:0000313" key="3">
    <source>
        <dbReference type="EMBL" id="RJP66709.1"/>
    </source>
</evidence>
<proteinExistence type="predicted"/>